<dbReference type="Proteomes" id="UP000301751">
    <property type="component" value="Unassembled WGS sequence"/>
</dbReference>
<evidence type="ECO:0000256" key="1">
    <source>
        <dbReference type="ARBA" id="ARBA00023224"/>
    </source>
</evidence>
<feature type="domain" description="Methyl-accepting transducer" evidence="5">
    <location>
        <begin position="181"/>
        <end position="320"/>
    </location>
</feature>
<keyword evidence="1 3" id="KW-0807">Transducer</keyword>
<dbReference type="EMBL" id="BJCL01000002">
    <property type="protein sequence ID" value="GCL62001.1"/>
    <property type="molecule type" value="Genomic_DNA"/>
</dbReference>
<comment type="similarity">
    <text evidence="2">Belongs to the methyl-accepting chemotaxis (MCP) protein family.</text>
</comment>
<dbReference type="SMART" id="SM00283">
    <property type="entry name" value="MA"/>
    <property type="match status" value="1"/>
</dbReference>
<dbReference type="RefSeq" id="WP_137731755.1">
    <property type="nucleotide sequence ID" value="NZ_BJCL01000002.1"/>
</dbReference>
<evidence type="ECO:0000256" key="2">
    <source>
        <dbReference type="ARBA" id="ARBA00029447"/>
    </source>
</evidence>
<dbReference type="GO" id="GO:0007165">
    <property type="term" value="P:signal transduction"/>
    <property type="evidence" value="ECO:0007669"/>
    <property type="project" value="UniProtKB-KW"/>
</dbReference>
<evidence type="ECO:0000256" key="4">
    <source>
        <dbReference type="SAM" id="Phobius"/>
    </source>
</evidence>
<evidence type="ECO:0000313" key="7">
    <source>
        <dbReference type="Proteomes" id="UP000301751"/>
    </source>
</evidence>
<dbReference type="GO" id="GO:0004888">
    <property type="term" value="F:transmembrane signaling receptor activity"/>
    <property type="evidence" value="ECO:0007669"/>
    <property type="project" value="InterPro"/>
</dbReference>
<dbReference type="PANTHER" id="PTHR32089:SF112">
    <property type="entry name" value="LYSOZYME-LIKE PROTEIN-RELATED"/>
    <property type="match status" value="1"/>
</dbReference>
<protein>
    <submittedName>
        <fullName evidence="6">Methyl-accepting chemotaxis protein</fullName>
    </submittedName>
</protein>
<keyword evidence="4" id="KW-0812">Transmembrane</keyword>
<dbReference type="GO" id="GO:0016020">
    <property type="term" value="C:membrane"/>
    <property type="evidence" value="ECO:0007669"/>
    <property type="project" value="InterPro"/>
</dbReference>
<keyword evidence="4" id="KW-0472">Membrane</keyword>
<evidence type="ECO:0000313" key="6">
    <source>
        <dbReference type="EMBL" id="GCL62001.1"/>
    </source>
</evidence>
<dbReference type="InterPro" id="IPR004089">
    <property type="entry name" value="MCPsignal_dom"/>
</dbReference>
<dbReference type="AlphaFoldDB" id="A0A480AKC6"/>
<dbReference type="PROSITE" id="PS50111">
    <property type="entry name" value="CHEMOTAXIS_TRANSDUC_2"/>
    <property type="match status" value="1"/>
</dbReference>
<keyword evidence="4" id="KW-1133">Transmembrane helix</keyword>
<accession>A0A480AKC6</accession>
<comment type="caution">
    <text evidence="6">The sequence shown here is derived from an EMBL/GenBank/DDBJ whole genome shotgun (WGS) entry which is preliminary data.</text>
</comment>
<dbReference type="Pfam" id="PF00015">
    <property type="entry name" value="MCPsignal"/>
    <property type="match status" value="1"/>
</dbReference>
<dbReference type="InterPro" id="IPR004090">
    <property type="entry name" value="Chemotax_Me-accpt_rcpt"/>
</dbReference>
<dbReference type="OrthoDB" id="8781344at2"/>
<dbReference type="SUPFAM" id="SSF58104">
    <property type="entry name" value="Methyl-accepting chemotaxis protein (MCP) signaling domain"/>
    <property type="match status" value="1"/>
</dbReference>
<name>A0A480AKC6_9BURK</name>
<dbReference type="PRINTS" id="PR00260">
    <property type="entry name" value="CHEMTRNSDUCR"/>
</dbReference>
<organism evidence="6 7">
    <name type="scientific">Pseudaquabacterium pictum</name>
    <dbReference type="NCBI Taxonomy" id="2315236"/>
    <lineage>
        <taxon>Bacteria</taxon>
        <taxon>Pseudomonadati</taxon>
        <taxon>Pseudomonadota</taxon>
        <taxon>Betaproteobacteria</taxon>
        <taxon>Burkholderiales</taxon>
        <taxon>Sphaerotilaceae</taxon>
        <taxon>Pseudaquabacterium</taxon>
    </lineage>
</organism>
<sequence length="403" mass="42272">MPIPELPTAPRPPLGAPLLAGVAALSLLATAGLGPALGLAGAAAAAALAALTLALAGLLAWGWGRLAGARHRVLPRDAAAQEVRDMGPYVTLMKQQLGGALDESEGGTLQAIERMNAIHRLSADQLERIRTTEGNSDALAQVVRDKVMVDTQLGSILTMFVEKQEADLQANLERIKRLQGVKDLTPMVDVIATVARQTNFLSINAAVEAARAGESGRGFAVVASEIRQLSTRTAAVAVEIAAKITAATDGIDAELAAATNQGGVSTTSSNMRQVLTDIAEMQKRFAESIEQLQLGRVIADIKAGHEDIAERLSDALSQLQGQDVMRQRVESVQQALDALQEHLQGMATLLQGGEVLPALKPLHLQLQEQAGRYVMDSQRITHASVAGGAAAAAASTAPRVELF</sequence>
<dbReference type="PANTHER" id="PTHR32089">
    <property type="entry name" value="METHYL-ACCEPTING CHEMOTAXIS PROTEIN MCPB"/>
    <property type="match status" value="1"/>
</dbReference>
<evidence type="ECO:0000259" key="5">
    <source>
        <dbReference type="PROSITE" id="PS50111"/>
    </source>
</evidence>
<proteinExistence type="inferred from homology"/>
<dbReference type="GO" id="GO:0006935">
    <property type="term" value="P:chemotaxis"/>
    <property type="evidence" value="ECO:0007669"/>
    <property type="project" value="InterPro"/>
</dbReference>
<reference evidence="7" key="1">
    <citation type="submission" date="2019-03" db="EMBL/GenBank/DDBJ databases">
        <title>Aquabacterium pictum sp.nov., the first bacteriochlorophyll a-containing freshwater bacterium in the genus Aquabacterium of the class Betaproteobacteria.</title>
        <authorList>
            <person name="Hirose S."/>
            <person name="Tank M."/>
            <person name="Hara E."/>
            <person name="Tamaki H."/>
            <person name="Takaichi S."/>
            <person name="Haruta S."/>
            <person name="Hanada S."/>
        </authorList>
    </citation>
    <scope>NUCLEOTIDE SEQUENCE [LARGE SCALE GENOMIC DNA]</scope>
    <source>
        <strain evidence="7">W35</strain>
    </source>
</reference>
<evidence type="ECO:0000256" key="3">
    <source>
        <dbReference type="PROSITE-ProRule" id="PRU00284"/>
    </source>
</evidence>
<dbReference type="Gene3D" id="1.10.287.950">
    <property type="entry name" value="Methyl-accepting chemotaxis protein"/>
    <property type="match status" value="1"/>
</dbReference>
<gene>
    <name evidence="6" type="ORF">AQPW35_10820</name>
</gene>
<feature type="transmembrane region" description="Helical" evidence="4">
    <location>
        <begin position="39"/>
        <end position="63"/>
    </location>
</feature>
<keyword evidence="7" id="KW-1185">Reference proteome</keyword>
<feature type="transmembrane region" description="Helical" evidence="4">
    <location>
        <begin position="12"/>
        <end position="33"/>
    </location>
</feature>